<dbReference type="Proteomes" id="UP001140513">
    <property type="component" value="Unassembled WGS sequence"/>
</dbReference>
<dbReference type="AlphaFoldDB" id="A0A9W8XQ03"/>
<name>A0A9W8XQ03_9PLEO</name>
<proteinExistence type="predicted"/>
<organism evidence="1 2">
    <name type="scientific">Didymosphaeria variabile</name>
    <dbReference type="NCBI Taxonomy" id="1932322"/>
    <lineage>
        <taxon>Eukaryota</taxon>
        <taxon>Fungi</taxon>
        <taxon>Dikarya</taxon>
        <taxon>Ascomycota</taxon>
        <taxon>Pezizomycotina</taxon>
        <taxon>Dothideomycetes</taxon>
        <taxon>Pleosporomycetidae</taxon>
        <taxon>Pleosporales</taxon>
        <taxon>Massarineae</taxon>
        <taxon>Didymosphaeriaceae</taxon>
        <taxon>Didymosphaeria</taxon>
    </lineage>
</organism>
<dbReference type="RefSeq" id="XP_056072419.1">
    <property type="nucleotide sequence ID" value="XM_056215152.1"/>
</dbReference>
<dbReference type="GeneID" id="80909912"/>
<sequence length="398" mass="44788">MTVTVLCTGESRSQSSAQKVAFAVGYVQLPHRYMKKHRTQSDIHCNQGTNSRTTLLSIPRELRDEIITLILTSRRPSLQTAAEFETQNRMPLGSDTSGFSDDSGLYLEERSAYTSNAGGLLLASKQLRSETQDALERLDLAHELEVKLVNERFLAPTWSLIPTQTRHFKRVRAVVQSIGAWQKPASPSKFKMRDPWASGCGGPLAYVWQFYSTLRHFLTYGVDVPRPTAIPDLISVDNLELDFIDPEDTDLLPPEGNQNIRLARCRPSGPGFPREPQLLRPEWLAWDLAGEMGTMFRMSSGRAPYAHMLHGRIGHMVFKVNGTIIAEIDVGQVLADVKFSGSFGSGSSDDLAEKWTNWKEEAQELRKKRGLKTVEFGDGWQAEARKWAAQHYARYPYS</sequence>
<evidence type="ECO:0000313" key="2">
    <source>
        <dbReference type="Proteomes" id="UP001140513"/>
    </source>
</evidence>
<comment type="caution">
    <text evidence="1">The sequence shown here is derived from an EMBL/GenBank/DDBJ whole genome shotgun (WGS) entry which is preliminary data.</text>
</comment>
<dbReference type="EMBL" id="JAPEUX010000004">
    <property type="protein sequence ID" value="KAJ4354645.1"/>
    <property type="molecule type" value="Genomic_DNA"/>
</dbReference>
<reference evidence="1" key="1">
    <citation type="submission" date="2022-10" db="EMBL/GenBank/DDBJ databases">
        <title>Tapping the CABI collections for fungal endophytes: first genome assemblies for Collariella, Neodidymelliopsis, Ascochyta clinopodiicola, Didymella pomorum, Didymosphaeria variabile, Neocosmospora piperis and Neocucurbitaria cava.</title>
        <authorList>
            <person name="Hill R."/>
        </authorList>
    </citation>
    <scope>NUCLEOTIDE SEQUENCE</scope>
    <source>
        <strain evidence="1">IMI 356815</strain>
    </source>
</reference>
<keyword evidence="2" id="KW-1185">Reference proteome</keyword>
<evidence type="ECO:0000313" key="1">
    <source>
        <dbReference type="EMBL" id="KAJ4354645.1"/>
    </source>
</evidence>
<accession>A0A9W8XQ03</accession>
<protein>
    <submittedName>
        <fullName evidence="1">Uncharacterized protein</fullName>
    </submittedName>
</protein>
<gene>
    <name evidence="1" type="ORF">N0V89_006382</name>
</gene>
<dbReference type="OrthoDB" id="2823490at2759"/>